<reference evidence="3" key="2">
    <citation type="submission" date="2015-01" db="EMBL/GenBank/DDBJ databases">
        <title>Evolutionary Origins and Diversification of the Mycorrhizal Mutualists.</title>
        <authorList>
            <consortium name="DOE Joint Genome Institute"/>
            <consortium name="Mycorrhizal Genomics Consortium"/>
            <person name="Kohler A."/>
            <person name="Kuo A."/>
            <person name="Nagy L.G."/>
            <person name="Floudas D."/>
            <person name="Copeland A."/>
            <person name="Barry K.W."/>
            <person name="Cichocki N."/>
            <person name="Veneault-Fourrey C."/>
            <person name="LaButti K."/>
            <person name="Lindquist E.A."/>
            <person name="Lipzen A."/>
            <person name="Lundell T."/>
            <person name="Morin E."/>
            <person name="Murat C."/>
            <person name="Riley R."/>
            <person name="Ohm R."/>
            <person name="Sun H."/>
            <person name="Tunlid A."/>
            <person name="Henrissat B."/>
            <person name="Grigoriev I.V."/>
            <person name="Hibbett D.S."/>
            <person name="Martin F."/>
        </authorList>
    </citation>
    <scope>NUCLEOTIDE SEQUENCE [LARGE SCALE GENOMIC DNA]</scope>
    <source>
        <strain evidence="3">F 1598</strain>
    </source>
</reference>
<organism evidence="2 3">
    <name type="scientific">Piloderma croceum (strain F 1598)</name>
    <dbReference type="NCBI Taxonomy" id="765440"/>
    <lineage>
        <taxon>Eukaryota</taxon>
        <taxon>Fungi</taxon>
        <taxon>Dikarya</taxon>
        <taxon>Basidiomycota</taxon>
        <taxon>Agaricomycotina</taxon>
        <taxon>Agaricomycetes</taxon>
        <taxon>Agaricomycetidae</taxon>
        <taxon>Atheliales</taxon>
        <taxon>Atheliaceae</taxon>
        <taxon>Piloderma</taxon>
    </lineage>
</organism>
<feature type="region of interest" description="Disordered" evidence="1">
    <location>
        <begin position="38"/>
        <end position="67"/>
    </location>
</feature>
<evidence type="ECO:0000256" key="1">
    <source>
        <dbReference type="SAM" id="MobiDB-lite"/>
    </source>
</evidence>
<reference evidence="2 3" key="1">
    <citation type="submission" date="2014-04" db="EMBL/GenBank/DDBJ databases">
        <authorList>
            <consortium name="DOE Joint Genome Institute"/>
            <person name="Kuo A."/>
            <person name="Tarkka M."/>
            <person name="Buscot F."/>
            <person name="Kohler A."/>
            <person name="Nagy L.G."/>
            <person name="Floudas D."/>
            <person name="Copeland A."/>
            <person name="Barry K.W."/>
            <person name="Cichocki N."/>
            <person name="Veneault-Fourrey C."/>
            <person name="LaButti K."/>
            <person name="Lindquist E.A."/>
            <person name="Lipzen A."/>
            <person name="Lundell T."/>
            <person name="Morin E."/>
            <person name="Murat C."/>
            <person name="Sun H."/>
            <person name="Tunlid A."/>
            <person name="Henrissat B."/>
            <person name="Grigoriev I.V."/>
            <person name="Hibbett D.S."/>
            <person name="Martin F."/>
            <person name="Nordberg H.P."/>
            <person name="Cantor M.N."/>
            <person name="Hua S.X."/>
        </authorList>
    </citation>
    <scope>NUCLEOTIDE SEQUENCE [LARGE SCALE GENOMIC DNA]</scope>
    <source>
        <strain evidence="2 3">F 1598</strain>
    </source>
</reference>
<dbReference type="InParanoid" id="A0A0C3BEB5"/>
<dbReference type="EMBL" id="KN833044">
    <property type="protein sequence ID" value="KIM75647.1"/>
    <property type="molecule type" value="Genomic_DNA"/>
</dbReference>
<protein>
    <submittedName>
        <fullName evidence="2">Uncharacterized protein</fullName>
    </submittedName>
</protein>
<feature type="compositionally biased region" description="Basic and acidic residues" evidence="1">
    <location>
        <begin position="58"/>
        <end position="67"/>
    </location>
</feature>
<keyword evidence="3" id="KW-1185">Reference proteome</keyword>
<proteinExistence type="predicted"/>
<evidence type="ECO:0000313" key="2">
    <source>
        <dbReference type="EMBL" id="KIM75647.1"/>
    </source>
</evidence>
<dbReference type="AlphaFoldDB" id="A0A0C3BEB5"/>
<dbReference type="HOGENOM" id="CLU_2813304_0_0_1"/>
<evidence type="ECO:0000313" key="3">
    <source>
        <dbReference type="Proteomes" id="UP000054166"/>
    </source>
</evidence>
<accession>A0A0C3BEB5</accession>
<gene>
    <name evidence="2" type="ORF">PILCRDRAFT_827082</name>
</gene>
<name>A0A0C3BEB5_PILCF</name>
<sequence length="67" mass="7813">MEINFWSRPMSIVGPESPQQRAYRLHTRIVEPMTLSHPRMAGQTRRTLKKGSTTRIIPDIKHDSLEQ</sequence>
<dbReference type="Proteomes" id="UP000054166">
    <property type="component" value="Unassembled WGS sequence"/>
</dbReference>